<comment type="similarity">
    <text evidence="2">Belongs to the cyclophilin-type PPIase family.</text>
</comment>
<dbReference type="PANTHER" id="PTHR11071">
    <property type="entry name" value="PEPTIDYL-PROLYL CIS-TRANS ISOMERASE"/>
    <property type="match status" value="1"/>
</dbReference>
<dbReference type="GO" id="GO:0003755">
    <property type="term" value="F:peptidyl-prolyl cis-trans isomerase activity"/>
    <property type="evidence" value="ECO:0007669"/>
    <property type="project" value="UniProtKB-KW"/>
</dbReference>
<evidence type="ECO:0000313" key="9">
    <source>
        <dbReference type="EMBL" id="CAD6189280.1"/>
    </source>
</evidence>
<comment type="caution">
    <text evidence="9">The sequence shown here is derived from an EMBL/GenBank/DDBJ whole genome shotgun (WGS) entry which is preliminary data.</text>
</comment>
<evidence type="ECO:0000256" key="7">
    <source>
        <dbReference type="SAM" id="Phobius"/>
    </source>
</evidence>
<evidence type="ECO:0000259" key="8">
    <source>
        <dbReference type="PROSITE" id="PS50072"/>
    </source>
</evidence>
<evidence type="ECO:0000256" key="3">
    <source>
        <dbReference type="ARBA" id="ARBA00013194"/>
    </source>
</evidence>
<evidence type="ECO:0000256" key="6">
    <source>
        <dbReference type="SAM" id="MobiDB-lite"/>
    </source>
</evidence>
<dbReference type="PRINTS" id="PR00153">
    <property type="entry name" value="CSAPPISMRASE"/>
</dbReference>
<feature type="region of interest" description="Disordered" evidence="6">
    <location>
        <begin position="512"/>
        <end position="532"/>
    </location>
</feature>
<name>A0A8S1H7S0_9PELO</name>
<keyword evidence="7" id="KW-0472">Membrane</keyword>
<dbReference type="Proteomes" id="UP000835052">
    <property type="component" value="Unassembled WGS sequence"/>
</dbReference>
<dbReference type="Gene3D" id="2.40.100.10">
    <property type="entry name" value="Cyclophilin-like"/>
    <property type="match status" value="1"/>
</dbReference>
<dbReference type="EMBL" id="CAJGYM010000010">
    <property type="protein sequence ID" value="CAD6189280.1"/>
    <property type="molecule type" value="Genomic_DNA"/>
</dbReference>
<dbReference type="InterPro" id="IPR020892">
    <property type="entry name" value="Cyclophilin-type_PPIase_CS"/>
</dbReference>
<keyword evidence="10" id="KW-1185">Reference proteome</keyword>
<keyword evidence="7" id="KW-1133">Transmembrane helix</keyword>
<dbReference type="InterPro" id="IPR029000">
    <property type="entry name" value="Cyclophilin-like_dom_sf"/>
</dbReference>
<comment type="catalytic activity">
    <reaction evidence="1">
        <text>[protein]-peptidylproline (omega=180) = [protein]-peptidylproline (omega=0)</text>
        <dbReference type="Rhea" id="RHEA:16237"/>
        <dbReference type="Rhea" id="RHEA-COMP:10747"/>
        <dbReference type="Rhea" id="RHEA-COMP:10748"/>
        <dbReference type="ChEBI" id="CHEBI:83833"/>
        <dbReference type="ChEBI" id="CHEBI:83834"/>
        <dbReference type="EC" id="5.2.1.8"/>
    </reaction>
</comment>
<proteinExistence type="inferred from homology"/>
<evidence type="ECO:0000313" key="10">
    <source>
        <dbReference type="Proteomes" id="UP000835052"/>
    </source>
</evidence>
<dbReference type="GO" id="GO:0006457">
    <property type="term" value="P:protein folding"/>
    <property type="evidence" value="ECO:0007669"/>
    <property type="project" value="InterPro"/>
</dbReference>
<keyword evidence="7" id="KW-0812">Transmembrane</keyword>
<dbReference type="Pfam" id="PF00160">
    <property type="entry name" value="Pro_isomerase"/>
    <property type="match status" value="1"/>
</dbReference>
<dbReference type="PROSITE" id="PS50072">
    <property type="entry name" value="CSA_PPIASE_2"/>
    <property type="match status" value="1"/>
</dbReference>
<dbReference type="PROSITE" id="PS00170">
    <property type="entry name" value="CSA_PPIASE_1"/>
    <property type="match status" value="1"/>
</dbReference>
<dbReference type="PANTHER" id="PTHR11071:SF561">
    <property type="entry name" value="PEPTIDYL-PROLYL CIS-TRANS ISOMERASE D-RELATED"/>
    <property type="match status" value="1"/>
</dbReference>
<sequence>MTPIVARPDERGKSNGAFAAKLENFALHTSHIPGSLHLVRSTKRVFLEIAIDGNTVGKIIIELFDKLAPKTAENFRCLCTGEKGKVNNVNLSYKGSPFHRVVKGFMIQGGDITAGNGTGGMSIYGKTFEDEEFVESHSEPYLVSMANKGPSTNSSQFFITTAIARHCDAKHVVFGRVVKGHDIVNRIENMKVDDSAKPLYDVMIMNCGELFKKKRQQRTKTKSALKEGLIVTKAEVAVAVGTAIVVAAIETDATAIAATVIVIATEAANEGVAAPDLVRRGGLLEDTALLHEESDRDDGVKRVKGRGAIRFQRRSVTPPHWRREEKRTMTLEELHKKREKLGKGQDFVVRRDRNFVDNFDLAKAAEMEPTTEETVVRQAAIEDKKKRILLPKNVVLERSRAPLPALVRVVHPAPVPLLTPIEHINGMRSSHILLLFFATFACFYAAEVSSLADTYQAVLDTEEAMKEELRNNLEHTNEAKKEISDKIRDKLKNTMDTLRQAIQSKVDAYESYKQKESEAKKQERQEDAERWKQVSDKIKTMYDKYNQTVQDRKQARRQQMEELLGQVKAAYEQAAQEREQKKEEMAQKWNEARDQLKAKEEEVLKQMKEASDKRRAEKEQRMEEYRAELEKVKDLIAEEAQRRLDERKQMREESRERVEDLKSQISSQQTELEADARKVLDQYNQYSQKKEKLADTIQEAIDERTKESMREKYADSLQKELDKAAVKEVLKEQAYGAAATDVLEDMATPAAAAAKSTVLDEITGKSAWQTVTWILLALCILLAVALIVLVIYQVKQRSVYERLEGYDDNEHGHLLPPGTSYTTAKGYANTSSPSSVVPVHAIFDEVGWQVWCLSGVLDVPITQFESIEAFSLSL</sequence>
<evidence type="ECO:0000256" key="1">
    <source>
        <dbReference type="ARBA" id="ARBA00000971"/>
    </source>
</evidence>
<dbReference type="GO" id="GO:0016018">
    <property type="term" value="F:cyclosporin A binding"/>
    <property type="evidence" value="ECO:0007669"/>
    <property type="project" value="TreeGrafter"/>
</dbReference>
<feature type="region of interest" description="Disordered" evidence="6">
    <location>
        <begin position="646"/>
        <end position="669"/>
    </location>
</feature>
<keyword evidence="4" id="KW-0697">Rotamase</keyword>
<feature type="transmembrane region" description="Helical" evidence="7">
    <location>
        <begin position="771"/>
        <end position="792"/>
    </location>
</feature>
<dbReference type="AlphaFoldDB" id="A0A8S1H7S0"/>
<gene>
    <name evidence="9" type="ORF">CAUJ_LOCUS5199</name>
</gene>
<dbReference type="GO" id="GO:0005829">
    <property type="term" value="C:cytosol"/>
    <property type="evidence" value="ECO:0007669"/>
    <property type="project" value="TreeGrafter"/>
</dbReference>
<evidence type="ECO:0000256" key="5">
    <source>
        <dbReference type="ARBA" id="ARBA00023235"/>
    </source>
</evidence>
<evidence type="ECO:0000256" key="4">
    <source>
        <dbReference type="ARBA" id="ARBA00023110"/>
    </source>
</evidence>
<evidence type="ECO:0000256" key="2">
    <source>
        <dbReference type="ARBA" id="ARBA00007365"/>
    </source>
</evidence>
<dbReference type="InterPro" id="IPR002130">
    <property type="entry name" value="Cyclophilin-type_PPIase_dom"/>
</dbReference>
<organism evidence="9 10">
    <name type="scientific">Caenorhabditis auriculariae</name>
    <dbReference type="NCBI Taxonomy" id="2777116"/>
    <lineage>
        <taxon>Eukaryota</taxon>
        <taxon>Metazoa</taxon>
        <taxon>Ecdysozoa</taxon>
        <taxon>Nematoda</taxon>
        <taxon>Chromadorea</taxon>
        <taxon>Rhabditida</taxon>
        <taxon>Rhabditina</taxon>
        <taxon>Rhabditomorpha</taxon>
        <taxon>Rhabditoidea</taxon>
        <taxon>Rhabditidae</taxon>
        <taxon>Peloderinae</taxon>
        <taxon>Caenorhabditis</taxon>
    </lineage>
</organism>
<dbReference type="SUPFAM" id="SSF50891">
    <property type="entry name" value="Cyclophilin-like"/>
    <property type="match status" value="1"/>
</dbReference>
<keyword evidence="5" id="KW-0413">Isomerase</keyword>
<dbReference type="EC" id="5.2.1.8" evidence="3"/>
<dbReference type="OrthoDB" id="193499at2759"/>
<feature type="compositionally biased region" description="Basic and acidic residues" evidence="6">
    <location>
        <begin position="646"/>
        <end position="662"/>
    </location>
</feature>
<accession>A0A8S1H7S0</accession>
<feature type="domain" description="PPIase cyclophilin-type" evidence="8">
    <location>
        <begin position="46"/>
        <end position="209"/>
    </location>
</feature>
<protein>
    <recommendedName>
        <fullName evidence="3">peptidylprolyl isomerase</fullName>
        <ecNumber evidence="3">5.2.1.8</ecNumber>
    </recommendedName>
</protein>
<reference evidence="9" key="1">
    <citation type="submission" date="2020-10" db="EMBL/GenBank/DDBJ databases">
        <authorList>
            <person name="Kikuchi T."/>
        </authorList>
    </citation>
    <scope>NUCLEOTIDE SEQUENCE</scope>
    <source>
        <strain evidence="9">NKZ352</strain>
    </source>
</reference>
<dbReference type="FunFam" id="2.40.100.10:FF:000022">
    <property type="entry name" value="Peptidyl-prolyl cis-trans isomerase CYP95"/>
    <property type="match status" value="1"/>
</dbReference>